<comment type="subcellular location">
    <subcellularLocation>
        <location evidence="1 5">Nucleus</location>
    </subcellularLocation>
</comment>
<dbReference type="GO" id="GO:0006361">
    <property type="term" value="P:transcription initiation at RNA polymerase I promoter"/>
    <property type="evidence" value="ECO:0007669"/>
    <property type="project" value="EnsemblFungi"/>
</dbReference>
<keyword evidence="3 5" id="KW-0804">Transcription</keyword>
<dbReference type="PANTHER" id="PTHR12709:SF5">
    <property type="entry name" value="DNA-DIRECTED RNA POLYMERASE I SUBUNIT RPA43"/>
    <property type="match status" value="1"/>
</dbReference>
<evidence type="ECO:0000256" key="3">
    <source>
        <dbReference type="ARBA" id="ARBA00023163"/>
    </source>
</evidence>
<dbReference type="InterPro" id="IPR036898">
    <property type="entry name" value="RNA_pol_Rpb7-like_N_sf"/>
</dbReference>
<evidence type="ECO:0000313" key="9">
    <source>
        <dbReference type="Proteomes" id="UP000186594"/>
    </source>
</evidence>
<dbReference type="Pfam" id="PF17875">
    <property type="entry name" value="RPA43_OB"/>
    <property type="match status" value="1"/>
</dbReference>
<evidence type="ECO:0000256" key="5">
    <source>
        <dbReference type="RuleBase" id="RU369086"/>
    </source>
</evidence>
<dbReference type="InterPro" id="IPR041178">
    <property type="entry name" value="RPA43_OB"/>
</dbReference>
<keyword evidence="9" id="KW-1185">Reference proteome</keyword>
<dbReference type="GO" id="GO:0005736">
    <property type="term" value="C:RNA polymerase I complex"/>
    <property type="evidence" value="ECO:0007669"/>
    <property type="project" value="EnsemblFungi"/>
</dbReference>
<feature type="compositionally biased region" description="Low complexity" evidence="6">
    <location>
        <begin position="8"/>
        <end position="25"/>
    </location>
</feature>
<keyword evidence="2 5" id="KW-0240">DNA-directed RNA polymerase</keyword>
<gene>
    <name evidence="8" type="ORF">NEOLI_005262</name>
</gene>
<dbReference type="EMBL" id="LXFE01001659">
    <property type="protein sequence ID" value="OLL23410.1"/>
    <property type="molecule type" value="Genomic_DNA"/>
</dbReference>
<feature type="domain" description="RPA43 OB" evidence="7">
    <location>
        <begin position="109"/>
        <end position="145"/>
    </location>
</feature>
<feature type="region of interest" description="Disordered" evidence="6">
    <location>
        <begin position="1"/>
        <end position="25"/>
    </location>
</feature>
<dbReference type="InterPro" id="IPR045113">
    <property type="entry name" value="Rpb7-like"/>
</dbReference>
<dbReference type="STRING" id="1198029.A0A1U7LL78"/>
<evidence type="ECO:0000313" key="8">
    <source>
        <dbReference type="EMBL" id="OLL23410.1"/>
    </source>
</evidence>
<dbReference type="Gene3D" id="3.30.1490.120">
    <property type="entry name" value="RNA polymerase Rpb7-like, N-terminal domain"/>
    <property type="match status" value="1"/>
</dbReference>
<evidence type="ECO:0000256" key="4">
    <source>
        <dbReference type="ARBA" id="ARBA00023242"/>
    </source>
</evidence>
<accession>A0A1U7LL78</accession>
<evidence type="ECO:0000256" key="1">
    <source>
        <dbReference type="ARBA" id="ARBA00004123"/>
    </source>
</evidence>
<dbReference type="PANTHER" id="PTHR12709">
    <property type="entry name" value="DNA-DIRECTED RNA POLYMERASE II, III"/>
    <property type="match status" value="1"/>
</dbReference>
<name>A0A1U7LL78_NEOID</name>
<dbReference type="Proteomes" id="UP000186594">
    <property type="component" value="Unassembled WGS sequence"/>
</dbReference>
<reference evidence="8 9" key="1">
    <citation type="submission" date="2016-04" db="EMBL/GenBank/DDBJ databases">
        <title>Evolutionary innovation and constraint leading to complex multicellularity in the Ascomycota.</title>
        <authorList>
            <person name="Cisse O."/>
            <person name="Nguyen A."/>
            <person name="Hewitt D.A."/>
            <person name="Jedd G."/>
            <person name="Stajich J.E."/>
        </authorList>
    </citation>
    <scope>NUCLEOTIDE SEQUENCE [LARGE SCALE GENOMIC DNA]</scope>
    <source>
        <strain evidence="8 9">DAH-3</strain>
    </source>
</reference>
<proteinExistence type="predicted"/>
<dbReference type="Gene3D" id="2.40.50.1060">
    <property type="match status" value="1"/>
</dbReference>
<protein>
    <recommendedName>
        <fullName evidence="5">DNA-directed RNA polymerase subunit</fullName>
    </recommendedName>
</protein>
<sequence length="183" mass="20372">MTKKRKLSTSSTTPPSPLKIPKSTTPSSFHLQHAKFQILLPPIYSETPLLGATDYLDSLLLSYHHPLNGVILAYQNVEFEDKVAKILYDSPYARTNILAEILVWRPTKEGDVNLQSPDHIGLLLHGTFNASISRDKIPESWKFHGTAWKNAHGETINGLLKFKVQGWKTTGSIISVSGSLKPE</sequence>
<comment type="caution">
    <text evidence="8">The sequence shown here is derived from an EMBL/GenBank/DDBJ whole genome shotgun (WGS) entry which is preliminary data.</text>
</comment>
<evidence type="ECO:0000256" key="2">
    <source>
        <dbReference type="ARBA" id="ARBA00022478"/>
    </source>
</evidence>
<evidence type="ECO:0000259" key="7">
    <source>
        <dbReference type="Pfam" id="PF17875"/>
    </source>
</evidence>
<dbReference type="AlphaFoldDB" id="A0A1U7LL78"/>
<keyword evidence="4 5" id="KW-0539">Nucleus</keyword>
<comment type="function">
    <text evidence="5">DNA-dependent RNA polymerase which catalyzes the transcription of DNA into RNA using the four ribonucleoside triphosphates as substrates.</text>
</comment>
<dbReference type="GO" id="GO:0006362">
    <property type="term" value="P:transcription elongation by RNA polymerase I"/>
    <property type="evidence" value="ECO:0007669"/>
    <property type="project" value="TreeGrafter"/>
</dbReference>
<organism evidence="8 9">
    <name type="scientific">Neolecta irregularis (strain DAH-3)</name>
    <dbReference type="NCBI Taxonomy" id="1198029"/>
    <lineage>
        <taxon>Eukaryota</taxon>
        <taxon>Fungi</taxon>
        <taxon>Dikarya</taxon>
        <taxon>Ascomycota</taxon>
        <taxon>Taphrinomycotina</taxon>
        <taxon>Neolectales</taxon>
        <taxon>Neolectaceae</taxon>
        <taxon>Neolecta</taxon>
    </lineage>
</organism>
<dbReference type="OrthoDB" id="10250504at2759"/>
<evidence type="ECO:0000256" key="6">
    <source>
        <dbReference type="SAM" id="MobiDB-lite"/>
    </source>
</evidence>